<name>A0ABR3FR87_9AGAR</name>
<evidence type="ECO:0000259" key="4">
    <source>
        <dbReference type="Pfam" id="PF05368"/>
    </source>
</evidence>
<comment type="similarity">
    <text evidence="1">Belongs to the NmrA-type oxidoreductase family. Isoflavone reductase subfamily.</text>
</comment>
<keyword evidence="6" id="KW-1185">Reference proteome</keyword>
<dbReference type="Pfam" id="PF05368">
    <property type="entry name" value="NmrA"/>
    <property type="match status" value="1"/>
</dbReference>
<dbReference type="InterPro" id="IPR036291">
    <property type="entry name" value="NAD(P)-bd_dom_sf"/>
</dbReference>
<gene>
    <name evidence="5" type="ORF">V5O48_004012</name>
</gene>
<dbReference type="PANTHER" id="PTHR47706:SF4">
    <property type="entry name" value="NMRA-LIKE DOMAIN-CONTAINING PROTEIN"/>
    <property type="match status" value="1"/>
</dbReference>
<evidence type="ECO:0000313" key="6">
    <source>
        <dbReference type="Proteomes" id="UP001465976"/>
    </source>
</evidence>
<evidence type="ECO:0000313" key="5">
    <source>
        <dbReference type="EMBL" id="KAL0577976.1"/>
    </source>
</evidence>
<reference evidence="5 6" key="1">
    <citation type="submission" date="2024-02" db="EMBL/GenBank/DDBJ databases">
        <title>A draft genome for the cacao thread blight pathogen Marasmius crinis-equi.</title>
        <authorList>
            <person name="Cohen S.P."/>
            <person name="Baruah I.K."/>
            <person name="Amoako-Attah I."/>
            <person name="Bukari Y."/>
            <person name="Meinhardt L.W."/>
            <person name="Bailey B.A."/>
        </authorList>
    </citation>
    <scope>NUCLEOTIDE SEQUENCE [LARGE SCALE GENOMIC DNA]</scope>
    <source>
        <strain evidence="5 6">GH-76</strain>
    </source>
</reference>
<comment type="caution">
    <text evidence="5">The sequence shown here is derived from an EMBL/GenBank/DDBJ whole genome shotgun (WGS) entry which is preliminary data.</text>
</comment>
<dbReference type="Proteomes" id="UP001465976">
    <property type="component" value="Unassembled WGS sequence"/>
</dbReference>
<dbReference type="EMBL" id="JBAHYK010000126">
    <property type="protein sequence ID" value="KAL0577976.1"/>
    <property type="molecule type" value="Genomic_DNA"/>
</dbReference>
<feature type="domain" description="NmrA-like" evidence="4">
    <location>
        <begin position="9"/>
        <end position="227"/>
    </location>
</feature>
<dbReference type="InterPro" id="IPR051609">
    <property type="entry name" value="NmrA/Isoflavone_reductase-like"/>
</dbReference>
<evidence type="ECO:0000256" key="3">
    <source>
        <dbReference type="ARBA" id="ARBA00023002"/>
    </source>
</evidence>
<dbReference type="Gene3D" id="3.40.50.720">
    <property type="entry name" value="NAD(P)-binding Rossmann-like Domain"/>
    <property type="match status" value="1"/>
</dbReference>
<keyword evidence="3" id="KW-0560">Oxidoreductase</keyword>
<dbReference type="SUPFAM" id="SSF51735">
    <property type="entry name" value="NAD(P)-binding Rossmann-fold domains"/>
    <property type="match status" value="1"/>
</dbReference>
<sequence>MSTAATYKSFAIIGATGDVGSHILQAFVSIGVNPLVISRHNSTSDPTLPPSVRLAKVDLEDVDGVADVLKEHNIEVLVSAIATAALKTQYSLAEAAKKAGIKLYVPSEYGFVTDGISRYPGEDESSEVVWKDNFAQHLEKIGLPYARFFVGSFFGYIPWFTGHEENGKVNIVGKGETPVSFTHEEDIGGYVAHVLTTLPPEELANRRFRIEGDNITFVELAKRLKREVAYVDRVPGGGASNEFKNYLVGLFDSGRASVSWDYDLNARRQGEAANDKKLWPGHQWKTFADVGL</sequence>
<organism evidence="5 6">
    <name type="scientific">Marasmius crinis-equi</name>
    <dbReference type="NCBI Taxonomy" id="585013"/>
    <lineage>
        <taxon>Eukaryota</taxon>
        <taxon>Fungi</taxon>
        <taxon>Dikarya</taxon>
        <taxon>Basidiomycota</taxon>
        <taxon>Agaricomycotina</taxon>
        <taxon>Agaricomycetes</taxon>
        <taxon>Agaricomycetidae</taxon>
        <taxon>Agaricales</taxon>
        <taxon>Marasmiineae</taxon>
        <taxon>Marasmiaceae</taxon>
        <taxon>Marasmius</taxon>
    </lineage>
</organism>
<dbReference type="Gene3D" id="3.90.25.10">
    <property type="entry name" value="UDP-galactose 4-epimerase, domain 1"/>
    <property type="match status" value="1"/>
</dbReference>
<dbReference type="InterPro" id="IPR008030">
    <property type="entry name" value="NmrA-like"/>
</dbReference>
<dbReference type="PANTHER" id="PTHR47706">
    <property type="entry name" value="NMRA-LIKE FAMILY PROTEIN"/>
    <property type="match status" value="1"/>
</dbReference>
<accession>A0ABR3FR87</accession>
<evidence type="ECO:0000256" key="2">
    <source>
        <dbReference type="ARBA" id="ARBA00022857"/>
    </source>
</evidence>
<protein>
    <recommendedName>
        <fullName evidence="4">NmrA-like domain-containing protein</fullName>
    </recommendedName>
</protein>
<keyword evidence="2" id="KW-0521">NADP</keyword>
<evidence type="ECO:0000256" key="1">
    <source>
        <dbReference type="ARBA" id="ARBA00005725"/>
    </source>
</evidence>
<proteinExistence type="inferred from homology"/>